<name>A0AAD5E8L1_UMBRA</name>
<feature type="compositionally biased region" description="Basic residues" evidence="1">
    <location>
        <begin position="85"/>
        <end position="94"/>
    </location>
</feature>
<sequence>MSYRTSTPPIRTASSENASPLQASKENIKLNSTPKHRKPLGYKNENTTPVSTTPSNNKLDPRIGHRVEKEPIKFTAIRPPEPLHLKARTKKQQQHRQGLRDHKTPLKNQKNTRAPLQDENAAPSASKSTTKTLHSSKHHKSQPSVKVPSPDGSFSIWVDESKHTTEKGARVKKEDLRTVKQKEKAKAAGVDQENVLPSKQASPPAIPLSSSTQTQRVQIDHTERTNKKKWTRKPLTEIDVHDLPEYREILRDGSPTPASHNVSSSSLHSLSWSDGEAVLSQALEQAEATAQSILSEIKGKKDEPIDEEVEKSEKKMMTPSKKIIPVPAEDVFAVATKKSTEKVTITTTTTTTITTTTERKAKQKRRSDETGSSEAIANNEEDSIKKRLRPRRR</sequence>
<protein>
    <submittedName>
        <fullName evidence="2">Uncharacterized protein</fullName>
    </submittedName>
</protein>
<feature type="compositionally biased region" description="Low complexity" evidence="1">
    <location>
        <begin position="124"/>
        <end position="133"/>
    </location>
</feature>
<feature type="region of interest" description="Disordered" evidence="1">
    <location>
        <begin position="348"/>
        <end position="393"/>
    </location>
</feature>
<dbReference type="Proteomes" id="UP001206595">
    <property type="component" value="Unassembled WGS sequence"/>
</dbReference>
<feature type="compositionally biased region" description="Polar residues" evidence="1">
    <location>
        <begin position="208"/>
        <end position="217"/>
    </location>
</feature>
<evidence type="ECO:0000256" key="1">
    <source>
        <dbReference type="SAM" id="MobiDB-lite"/>
    </source>
</evidence>
<comment type="caution">
    <text evidence="2">The sequence shown here is derived from an EMBL/GenBank/DDBJ whole genome shotgun (WGS) entry which is preliminary data.</text>
</comment>
<evidence type="ECO:0000313" key="2">
    <source>
        <dbReference type="EMBL" id="KAI8577615.1"/>
    </source>
</evidence>
<reference evidence="2" key="1">
    <citation type="submission" date="2021-06" db="EMBL/GenBank/DDBJ databases">
        <authorList>
            <consortium name="DOE Joint Genome Institute"/>
            <person name="Mondo S.J."/>
            <person name="Amses K.R."/>
            <person name="Simmons D.R."/>
            <person name="Longcore J.E."/>
            <person name="Seto K."/>
            <person name="Alves G.H."/>
            <person name="Bonds A.E."/>
            <person name="Quandt C.A."/>
            <person name="Davis W.J."/>
            <person name="Chang Y."/>
            <person name="Letcher P.M."/>
            <person name="Powell M.J."/>
            <person name="Kuo A."/>
            <person name="Labutti K."/>
            <person name="Pangilinan J."/>
            <person name="Andreopoulos W."/>
            <person name="Tritt A."/>
            <person name="Riley R."/>
            <person name="Hundley H."/>
            <person name="Johnson J."/>
            <person name="Lipzen A."/>
            <person name="Barry K."/>
            <person name="Berbee M.L."/>
            <person name="Buchler N.E."/>
            <person name="Grigoriev I.V."/>
            <person name="Spatafora J.W."/>
            <person name="Stajich J.E."/>
            <person name="James T.Y."/>
        </authorList>
    </citation>
    <scope>NUCLEOTIDE SEQUENCE</scope>
    <source>
        <strain evidence="2">AG</strain>
    </source>
</reference>
<proteinExistence type="predicted"/>
<feature type="compositionally biased region" description="Low complexity" evidence="1">
    <location>
        <begin position="44"/>
        <end position="57"/>
    </location>
</feature>
<dbReference type="GeneID" id="75915977"/>
<feature type="region of interest" description="Disordered" evidence="1">
    <location>
        <begin position="1"/>
        <end position="230"/>
    </location>
</feature>
<feature type="region of interest" description="Disordered" evidence="1">
    <location>
        <begin position="294"/>
        <end position="322"/>
    </location>
</feature>
<dbReference type="EMBL" id="MU620938">
    <property type="protein sequence ID" value="KAI8577615.1"/>
    <property type="molecule type" value="Genomic_DNA"/>
</dbReference>
<dbReference type="RefSeq" id="XP_051442619.1">
    <property type="nucleotide sequence ID" value="XM_051590634.1"/>
</dbReference>
<reference evidence="2" key="2">
    <citation type="journal article" date="2022" name="Proc. Natl. Acad. Sci. U.S.A.">
        <title>Diploid-dominant life cycles characterize the early evolution of Fungi.</title>
        <authorList>
            <person name="Amses K.R."/>
            <person name="Simmons D.R."/>
            <person name="Longcore J.E."/>
            <person name="Mondo S.J."/>
            <person name="Seto K."/>
            <person name="Jeronimo G.H."/>
            <person name="Bonds A.E."/>
            <person name="Quandt C.A."/>
            <person name="Davis W.J."/>
            <person name="Chang Y."/>
            <person name="Federici B.A."/>
            <person name="Kuo A."/>
            <person name="LaButti K."/>
            <person name="Pangilinan J."/>
            <person name="Andreopoulos W."/>
            <person name="Tritt A."/>
            <person name="Riley R."/>
            <person name="Hundley H."/>
            <person name="Johnson J."/>
            <person name="Lipzen A."/>
            <person name="Barry K."/>
            <person name="Lang B.F."/>
            <person name="Cuomo C.A."/>
            <person name="Buchler N.E."/>
            <person name="Grigoriev I.V."/>
            <person name="Spatafora J.W."/>
            <person name="Stajich J.E."/>
            <person name="James T.Y."/>
        </authorList>
    </citation>
    <scope>NUCLEOTIDE SEQUENCE</scope>
    <source>
        <strain evidence="2">AG</strain>
    </source>
</reference>
<evidence type="ECO:0000313" key="3">
    <source>
        <dbReference type="Proteomes" id="UP001206595"/>
    </source>
</evidence>
<organism evidence="2 3">
    <name type="scientific">Umbelopsis ramanniana AG</name>
    <dbReference type="NCBI Taxonomy" id="1314678"/>
    <lineage>
        <taxon>Eukaryota</taxon>
        <taxon>Fungi</taxon>
        <taxon>Fungi incertae sedis</taxon>
        <taxon>Mucoromycota</taxon>
        <taxon>Mucoromycotina</taxon>
        <taxon>Umbelopsidomycetes</taxon>
        <taxon>Umbelopsidales</taxon>
        <taxon>Umbelopsidaceae</taxon>
        <taxon>Umbelopsis</taxon>
    </lineage>
</organism>
<feature type="compositionally biased region" description="Basic and acidic residues" evidence="1">
    <location>
        <begin position="159"/>
        <end position="186"/>
    </location>
</feature>
<feature type="compositionally biased region" description="Polar residues" evidence="1">
    <location>
        <begin position="1"/>
        <end position="33"/>
    </location>
</feature>
<keyword evidence="3" id="KW-1185">Reference proteome</keyword>
<feature type="compositionally biased region" description="Basic and acidic residues" evidence="1">
    <location>
        <begin position="59"/>
        <end position="72"/>
    </location>
</feature>
<accession>A0AAD5E8L1</accession>
<dbReference type="AlphaFoldDB" id="A0AAD5E8L1"/>
<gene>
    <name evidence="2" type="ORF">K450DRAFT_250876</name>
</gene>